<protein>
    <recommendedName>
        <fullName evidence="3">SRPBCC domain-containing protein</fullName>
    </recommendedName>
</protein>
<accession>A0A8J3DAW0</accession>
<dbReference type="SUPFAM" id="SSF55961">
    <property type="entry name" value="Bet v1-like"/>
    <property type="match status" value="1"/>
</dbReference>
<keyword evidence="2" id="KW-1185">Reference proteome</keyword>
<reference evidence="1 2" key="1">
    <citation type="journal article" date="2014" name="Int. J. Syst. Evol. Microbiol.">
        <title>Complete genome sequence of Corynebacterium casei LMG S-19264T (=DSM 44701T), isolated from a smear-ripened cheese.</title>
        <authorList>
            <consortium name="US DOE Joint Genome Institute (JGI-PGF)"/>
            <person name="Walter F."/>
            <person name="Albersmeier A."/>
            <person name="Kalinowski J."/>
            <person name="Ruckert C."/>
        </authorList>
    </citation>
    <scope>NUCLEOTIDE SEQUENCE [LARGE SCALE GENOMIC DNA]</scope>
    <source>
        <strain evidence="1 2">KCTC 12866</strain>
    </source>
</reference>
<sequence>MAKELKTQIRIEAAPDQVWDVLTDFEKYPAWNPFIKSLTGQVAVGHTINVRLEPPEGSGMTFKPKVLAMEKNKEFRWLGQLFFKGLFDGEHRFALVDNGDGSTTFLHSERFEGILVPLFNEMIEVNTRNGFEDMNQQLKIRVEGLYK</sequence>
<dbReference type="PANTHER" id="PTHR36166:SF1">
    <property type="entry name" value="SRPBCC DOMAIN-CONTAINING PROTEIN"/>
    <property type="match status" value="1"/>
</dbReference>
<dbReference type="CDD" id="cd07822">
    <property type="entry name" value="SRPBCC_4"/>
    <property type="match status" value="1"/>
</dbReference>
<dbReference type="AlphaFoldDB" id="A0A8J3DAW0"/>
<dbReference type="Proteomes" id="UP000598271">
    <property type="component" value="Unassembled WGS sequence"/>
</dbReference>
<proteinExistence type="predicted"/>
<dbReference type="Pfam" id="PF10604">
    <property type="entry name" value="Polyketide_cyc2"/>
    <property type="match status" value="1"/>
</dbReference>
<name>A0A8J3DAW0_9BACT</name>
<organism evidence="1 2">
    <name type="scientific">Persicitalea jodogahamensis</name>
    <dbReference type="NCBI Taxonomy" id="402147"/>
    <lineage>
        <taxon>Bacteria</taxon>
        <taxon>Pseudomonadati</taxon>
        <taxon>Bacteroidota</taxon>
        <taxon>Cytophagia</taxon>
        <taxon>Cytophagales</taxon>
        <taxon>Spirosomataceae</taxon>
        <taxon>Persicitalea</taxon>
    </lineage>
</organism>
<dbReference type="InterPro" id="IPR019587">
    <property type="entry name" value="Polyketide_cyclase/dehydratase"/>
</dbReference>
<evidence type="ECO:0000313" key="2">
    <source>
        <dbReference type="Proteomes" id="UP000598271"/>
    </source>
</evidence>
<dbReference type="Gene3D" id="3.30.530.20">
    <property type="match status" value="1"/>
</dbReference>
<dbReference type="PANTHER" id="PTHR36166">
    <property type="entry name" value="CHROMOSOME 9, WHOLE GENOME SHOTGUN SEQUENCE"/>
    <property type="match status" value="1"/>
</dbReference>
<dbReference type="InterPro" id="IPR023393">
    <property type="entry name" value="START-like_dom_sf"/>
</dbReference>
<dbReference type="RefSeq" id="WP_189565784.1">
    <property type="nucleotide sequence ID" value="NZ_BMXF01000003.1"/>
</dbReference>
<dbReference type="EMBL" id="BMXF01000003">
    <property type="protein sequence ID" value="GHB77638.1"/>
    <property type="molecule type" value="Genomic_DNA"/>
</dbReference>
<gene>
    <name evidence="1" type="ORF">GCM10007390_34760</name>
</gene>
<evidence type="ECO:0008006" key="3">
    <source>
        <dbReference type="Google" id="ProtNLM"/>
    </source>
</evidence>
<evidence type="ECO:0000313" key="1">
    <source>
        <dbReference type="EMBL" id="GHB77638.1"/>
    </source>
</evidence>
<comment type="caution">
    <text evidence="1">The sequence shown here is derived from an EMBL/GenBank/DDBJ whole genome shotgun (WGS) entry which is preliminary data.</text>
</comment>